<dbReference type="STRING" id="1434123.MSVAZ_1836"/>
<dbReference type="HOGENOM" id="CLU_784400_0_0_2"/>
<dbReference type="AlphaFoldDB" id="A0A0E3Q5V7"/>
<dbReference type="EMBL" id="CP009520">
    <property type="protein sequence ID" value="AKB44105.1"/>
    <property type="molecule type" value="Genomic_DNA"/>
</dbReference>
<dbReference type="KEGG" id="mvc:MSVAZ_1836"/>
<name>A0A0E3Q5V7_9EURY</name>
<dbReference type="Proteomes" id="UP000033096">
    <property type="component" value="Chromosome"/>
</dbReference>
<evidence type="ECO:0000313" key="1">
    <source>
        <dbReference type="EMBL" id="AKB44105.1"/>
    </source>
</evidence>
<sequence length="387" mass="45319">MRIMKQDLLEILVDIFKSSGYNATISSQYDIFVEKNRHKAYVKCALQPGREEIKAFSEKIVDCTGIYVMTQKGPEELIDYAAELGIHVWNRDELALQIGRSVLVNLEQKSKISYPETEAQTSNDSRDQHRQTIFELPVESWKLKKESREKPYFKEDLLPLQNQQSEAEKIHFEYQPLRRSLEEKKELRKPEQVEAPETESYEMLNIRSVEPRISKNQAIIIAKPYIYNSMDSVLKFVPFWKYRYNVEAEKRFRSKVLSIAGKGKGFLNALNKSKEEMEIEGFGTPTRVPAVHYELKRPNVDKKQAERILLDYIKEENTREIRFNNTEGQAVIYEHRNIGPRSDEIQLDMELVYIPVWEVKGKRNSVEINAYNAKVLEEPVDEDAEFL</sequence>
<accession>A0A0E3Q5V7</accession>
<protein>
    <submittedName>
        <fullName evidence="1">Uncharacterized protein</fullName>
    </submittedName>
</protein>
<organism evidence="1 2">
    <name type="scientific">Methanosarcina vacuolata Z-761</name>
    <dbReference type="NCBI Taxonomy" id="1434123"/>
    <lineage>
        <taxon>Archaea</taxon>
        <taxon>Methanobacteriati</taxon>
        <taxon>Methanobacteriota</taxon>
        <taxon>Stenosarchaea group</taxon>
        <taxon>Methanomicrobia</taxon>
        <taxon>Methanosarcinales</taxon>
        <taxon>Methanosarcinaceae</taxon>
        <taxon>Methanosarcina</taxon>
    </lineage>
</organism>
<keyword evidence="2" id="KW-1185">Reference proteome</keyword>
<proteinExistence type="predicted"/>
<evidence type="ECO:0000313" key="2">
    <source>
        <dbReference type="Proteomes" id="UP000033096"/>
    </source>
</evidence>
<gene>
    <name evidence="1" type="ORF">MSVAZ_1836</name>
</gene>
<dbReference type="PATRIC" id="fig|1434123.4.peg.2222"/>
<reference evidence="1 2" key="1">
    <citation type="submission" date="2014-07" db="EMBL/GenBank/DDBJ databases">
        <title>Methanogenic archaea and the global carbon cycle.</title>
        <authorList>
            <person name="Henriksen J.R."/>
            <person name="Luke J."/>
            <person name="Reinhart S."/>
            <person name="Benedict M.N."/>
            <person name="Youngblut N.D."/>
            <person name="Metcalf M.E."/>
            <person name="Whitaker R.J."/>
            <person name="Metcalf W.W."/>
        </authorList>
    </citation>
    <scope>NUCLEOTIDE SEQUENCE [LARGE SCALE GENOMIC DNA]</scope>
    <source>
        <strain evidence="1 2">Z-761</strain>
    </source>
</reference>